<feature type="compositionally biased region" description="Low complexity" evidence="1">
    <location>
        <begin position="1"/>
        <end position="13"/>
    </location>
</feature>
<keyword evidence="5" id="KW-1185">Reference proteome</keyword>
<feature type="compositionally biased region" description="Basic residues" evidence="1">
    <location>
        <begin position="231"/>
        <end position="242"/>
    </location>
</feature>
<dbReference type="AlphaFoldDB" id="A0A1X6ZLN1"/>
<evidence type="ECO:0000256" key="1">
    <source>
        <dbReference type="SAM" id="MobiDB-lite"/>
    </source>
</evidence>
<accession>A0A1X6ZLN1</accession>
<evidence type="ECO:0000313" key="3">
    <source>
        <dbReference type="EMBL" id="SLN55016.1"/>
    </source>
</evidence>
<dbReference type="Proteomes" id="UP000193495">
    <property type="component" value="Unassembled WGS sequence"/>
</dbReference>
<organism evidence="3 4">
    <name type="scientific">Limimaricola soesokkakensis</name>
    <dbReference type="NCBI Taxonomy" id="1343159"/>
    <lineage>
        <taxon>Bacteria</taxon>
        <taxon>Pseudomonadati</taxon>
        <taxon>Pseudomonadota</taxon>
        <taxon>Alphaproteobacteria</taxon>
        <taxon>Rhodobacterales</taxon>
        <taxon>Paracoccaceae</taxon>
        <taxon>Limimaricola</taxon>
    </lineage>
</organism>
<proteinExistence type="predicted"/>
<name>A0A1X6ZLN1_9RHOB</name>
<dbReference type="EMBL" id="PYGB01000007">
    <property type="protein sequence ID" value="PSK85925.1"/>
    <property type="molecule type" value="Genomic_DNA"/>
</dbReference>
<dbReference type="Proteomes" id="UP000240624">
    <property type="component" value="Unassembled WGS sequence"/>
</dbReference>
<feature type="region of interest" description="Disordered" evidence="1">
    <location>
        <begin position="209"/>
        <end position="242"/>
    </location>
</feature>
<reference evidence="3 4" key="1">
    <citation type="submission" date="2017-03" db="EMBL/GenBank/DDBJ databases">
        <authorList>
            <person name="Afonso C.L."/>
            <person name="Miller P.J."/>
            <person name="Scott M.A."/>
            <person name="Spackman E."/>
            <person name="Goraichik I."/>
            <person name="Dimitrov K.M."/>
            <person name="Suarez D.L."/>
            <person name="Swayne D.E."/>
        </authorList>
    </citation>
    <scope>NUCLEOTIDE SEQUENCE [LARGE SCALE GENOMIC DNA]</scope>
    <source>
        <strain evidence="3 4">CECT 8367</strain>
    </source>
</reference>
<sequence length="242" mass="26405">MGAAPQSGPAGAAERGTGGRQDPPLPSGGVADRDRRLQQARVHCPSATRASWFESEPRRRLSRPSGETNSRGPREMIALMGNAGWGTPWGPSCLSHAAWSCLSFPKRWEQHGSCPPETFRVIVAICDKMCRPPTSRPRNSGPRRDRPWSVEWEKRSRVAVDIGRQQVSALSALGYAIGRGGHRVTQVRRGQAYSPPRFGLGPRTAGHLGWSGAVKSPGILNAGPRSEPRQPSRRSLMRRGRP</sequence>
<evidence type="ECO:0000313" key="4">
    <source>
        <dbReference type="Proteomes" id="UP000193495"/>
    </source>
</evidence>
<reference evidence="2 5" key="2">
    <citation type="submission" date="2018-03" db="EMBL/GenBank/DDBJ databases">
        <title>Genomic Encyclopedia of Archaeal and Bacterial Type Strains, Phase II (KMG-II): from individual species to whole genera.</title>
        <authorList>
            <person name="Goeker M."/>
        </authorList>
    </citation>
    <scope>NUCLEOTIDE SEQUENCE [LARGE SCALE GENOMIC DNA]</scope>
    <source>
        <strain evidence="2 5">DSM 29956</strain>
    </source>
</reference>
<evidence type="ECO:0000313" key="2">
    <source>
        <dbReference type="EMBL" id="PSK85925.1"/>
    </source>
</evidence>
<protein>
    <submittedName>
        <fullName evidence="3">Uncharacterized protein</fullName>
    </submittedName>
</protein>
<evidence type="ECO:0000313" key="5">
    <source>
        <dbReference type="Proteomes" id="UP000240624"/>
    </source>
</evidence>
<dbReference type="EMBL" id="FWFY01000008">
    <property type="protein sequence ID" value="SLN55016.1"/>
    <property type="molecule type" value="Genomic_DNA"/>
</dbReference>
<feature type="region of interest" description="Disordered" evidence="1">
    <location>
        <begin position="1"/>
        <end position="73"/>
    </location>
</feature>
<gene>
    <name evidence="2" type="ORF">CLV79_107155</name>
    <name evidence="3" type="ORF">LOS8367_02585</name>
</gene>